<name>A0AAV5G7F0_CORAM</name>
<feature type="domain" description="Ketoreductase" evidence="2">
    <location>
        <begin position="12"/>
        <end position="198"/>
    </location>
</feature>
<organism evidence="3 4">
    <name type="scientific">Corynebacterium ammoniagenes</name>
    <name type="common">Brevibacterium ammoniagenes</name>
    <dbReference type="NCBI Taxonomy" id="1697"/>
    <lineage>
        <taxon>Bacteria</taxon>
        <taxon>Bacillati</taxon>
        <taxon>Actinomycetota</taxon>
        <taxon>Actinomycetes</taxon>
        <taxon>Mycobacteriales</taxon>
        <taxon>Corynebacteriaceae</taxon>
        <taxon>Corynebacterium</taxon>
    </lineage>
</organism>
<dbReference type="GO" id="GO:0016491">
    <property type="term" value="F:oxidoreductase activity"/>
    <property type="evidence" value="ECO:0007669"/>
    <property type="project" value="UniProtKB-KW"/>
</dbReference>
<protein>
    <recommendedName>
        <fullName evidence="2">Ketoreductase domain-containing protein</fullName>
    </recommendedName>
</protein>
<evidence type="ECO:0000313" key="4">
    <source>
        <dbReference type="Proteomes" id="UP001054925"/>
    </source>
</evidence>
<keyword evidence="1" id="KW-0560">Oxidoreductase</keyword>
<dbReference type="Gene3D" id="3.40.50.720">
    <property type="entry name" value="NAD(P)-binding Rossmann-like Domain"/>
    <property type="match status" value="1"/>
</dbReference>
<sequence>MAALFILNIMSKTYVITGASDGVGAAAARLLHASRPEDRVVIVGRSPEKTRTVARELGTQYFTANFAELDQVKDLAGKLADLGPIDGLANNAGGLFDTAVRTIDGFERTWQVNVVAPFLLTGLLREQLRGPDAVVVNTSSIAANFFSRFRAEDPNTFEKFSPLRAYGNAKLGDVFLTRYLHAHQINSVAFHPGVLSTNFSKSSTSLMGKFYNFRPAAARMGTPAQGGERLVHFLTGVRGVHYQSGEFYLKPYQLSRSRRREHDGELAHEVFDQLGRELGISLD</sequence>
<gene>
    <name evidence="3" type="ORF">CAT723_11310</name>
</gene>
<dbReference type="InterPro" id="IPR057326">
    <property type="entry name" value="KR_dom"/>
</dbReference>
<dbReference type="Pfam" id="PF00106">
    <property type="entry name" value="adh_short"/>
    <property type="match status" value="1"/>
</dbReference>
<dbReference type="EMBL" id="BQKK01000002">
    <property type="protein sequence ID" value="GJN42652.1"/>
    <property type="molecule type" value="Genomic_DNA"/>
</dbReference>
<comment type="caution">
    <text evidence="3">The sequence shown here is derived from an EMBL/GenBank/DDBJ whole genome shotgun (WGS) entry which is preliminary data.</text>
</comment>
<evidence type="ECO:0000256" key="1">
    <source>
        <dbReference type="ARBA" id="ARBA00023002"/>
    </source>
</evidence>
<reference evidence="3" key="1">
    <citation type="submission" date="2021-12" db="EMBL/GenBank/DDBJ databases">
        <title>Draft genome sequence of Corynebacterium ammoniagenes strain T-723.</title>
        <authorList>
            <person name="Matsuzawa M."/>
            <person name="Hiratani M."/>
            <person name="Abe I."/>
            <person name="Tsuji Y."/>
            <person name="Nakamura J."/>
        </authorList>
    </citation>
    <scope>NUCLEOTIDE SEQUENCE</scope>
    <source>
        <strain evidence="3">T-723</strain>
    </source>
</reference>
<dbReference type="InterPro" id="IPR002347">
    <property type="entry name" value="SDR_fam"/>
</dbReference>
<evidence type="ECO:0000259" key="2">
    <source>
        <dbReference type="SMART" id="SM00822"/>
    </source>
</evidence>
<dbReference type="SUPFAM" id="SSF51735">
    <property type="entry name" value="NAD(P)-binding Rossmann-fold domains"/>
    <property type="match status" value="1"/>
</dbReference>
<accession>A0AAV5G7F0</accession>
<dbReference type="Proteomes" id="UP001054925">
    <property type="component" value="Unassembled WGS sequence"/>
</dbReference>
<proteinExistence type="predicted"/>
<dbReference type="InterPro" id="IPR036291">
    <property type="entry name" value="NAD(P)-bd_dom_sf"/>
</dbReference>
<dbReference type="PRINTS" id="PR00081">
    <property type="entry name" value="GDHRDH"/>
</dbReference>
<dbReference type="PANTHER" id="PTHR43157:SF31">
    <property type="entry name" value="PHOSPHATIDYLINOSITOL-GLYCAN BIOSYNTHESIS CLASS F PROTEIN"/>
    <property type="match status" value="1"/>
</dbReference>
<dbReference type="AlphaFoldDB" id="A0AAV5G7F0"/>
<dbReference type="SMART" id="SM00822">
    <property type="entry name" value="PKS_KR"/>
    <property type="match status" value="1"/>
</dbReference>
<evidence type="ECO:0000313" key="3">
    <source>
        <dbReference type="EMBL" id="GJN42652.1"/>
    </source>
</evidence>
<dbReference type="PANTHER" id="PTHR43157">
    <property type="entry name" value="PHOSPHATIDYLINOSITOL-GLYCAN BIOSYNTHESIS CLASS F PROTEIN-RELATED"/>
    <property type="match status" value="1"/>
</dbReference>